<name>A0A0B6YPW0_9EUPU</name>
<sequence length="82" mass="9805">MQNTRPHTPAECSSHRNHSQQKHMVSQDPEFYQGCDNQQERTKRLIPQNIRTRQTSFEQIFIFIDIMIKMMFSTHVNDLILT</sequence>
<gene>
    <name evidence="2" type="primary">ORF30283</name>
</gene>
<evidence type="ECO:0000256" key="1">
    <source>
        <dbReference type="SAM" id="MobiDB-lite"/>
    </source>
</evidence>
<accession>A0A0B6YPW0</accession>
<evidence type="ECO:0000313" key="2">
    <source>
        <dbReference type="EMBL" id="CEK57485.1"/>
    </source>
</evidence>
<proteinExistence type="predicted"/>
<dbReference type="AlphaFoldDB" id="A0A0B6YPW0"/>
<feature type="region of interest" description="Disordered" evidence="1">
    <location>
        <begin position="1"/>
        <end position="36"/>
    </location>
</feature>
<feature type="non-terminal residue" evidence="2">
    <location>
        <position position="82"/>
    </location>
</feature>
<reference evidence="2" key="1">
    <citation type="submission" date="2014-12" db="EMBL/GenBank/DDBJ databases">
        <title>Insight into the proteome of Arion vulgaris.</title>
        <authorList>
            <person name="Aradska J."/>
            <person name="Bulat T."/>
            <person name="Smidak R."/>
            <person name="Sarate P."/>
            <person name="Gangsoo J."/>
            <person name="Sialana F."/>
            <person name="Bilban M."/>
            <person name="Lubec G."/>
        </authorList>
    </citation>
    <scope>NUCLEOTIDE SEQUENCE</scope>
    <source>
        <tissue evidence="2">Skin</tissue>
    </source>
</reference>
<organism evidence="2">
    <name type="scientific">Arion vulgaris</name>
    <dbReference type="NCBI Taxonomy" id="1028688"/>
    <lineage>
        <taxon>Eukaryota</taxon>
        <taxon>Metazoa</taxon>
        <taxon>Spiralia</taxon>
        <taxon>Lophotrochozoa</taxon>
        <taxon>Mollusca</taxon>
        <taxon>Gastropoda</taxon>
        <taxon>Heterobranchia</taxon>
        <taxon>Euthyneura</taxon>
        <taxon>Panpulmonata</taxon>
        <taxon>Eupulmonata</taxon>
        <taxon>Stylommatophora</taxon>
        <taxon>Helicina</taxon>
        <taxon>Arionoidea</taxon>
        <taxon>Arionidae</taxon>
        <taxon>Arion</taxon>
    </lineage>
</organism>
<protein>
    <submittedName>
        <fullName evidence="2">Uncharacterized protein</fullName>
    </submittedName>
</protein>
<dbReference type="EMBL" id="HACG01010620">
    <property type="protein sequence ID" value="CEK57485.1"/>
    <property type="molecule type" value="Transcribed_RNA"/>
</dbReference>